<keyword evidence="2" id="KW-1003">Cell membrane</keyword>
<keyword evidence="5 8" id="KW-0812">Transmembrane</keyword>
<gene>
    <name evidence="10" type="ORF">A2196_02405</name>
</gene>
<feature type="transmembrane region" description="Helical" evidence="8">
    <location>
        <begin position="123"/>
        <end position="142"/>
    </location>
</feature>
<feature type="transmembrane region" description="Helical" evidence="8">
    <location>
        <begin position="259"/>
        <end position="278"/>
    </location>
</feature>
<protein>
    <recommendedName>
        <fullName evidence="9">Glycosyltransferase RgtA/B/C/D-like domain-containing protein</fullName>
    </recommendedName>
</protein>
<comment type="subcellular location">
    <subcellularLocation>
        <location evidence="1">Cell membrane</location>
        <topology evidence="1">Multi-pass membrane protein</topology>
    </subcellularLocation>
</comment>
<dbReference type="AlphaFoldDB" id="A0A1F5HCF6"/>
<keyword evidence="6 8" id="KW-1133">Transmembrane helix</keyword>
<dbReference type="InterPro" id="IPR050297">
    <property type="entry name" value="LipidA_mod_glycosyltrf_83"/>
</dbReference>
<feature type="transmembrane region" description="Helical" evidence="8">
    <location>
        <begin position="218"/>
        <end position="239"/>
    </location>
</feature>
<evidence type="ECO:0000313" key="10">
    <source>
        <dbReference type="EMBL" id="OGE01715.1"/>
    </source>
</evidence>
<dbReference type="Proteomes" id="UP000176751">
    <property type="component" value="Unassembled WGS sequence"/>
</dbReference>
<feature type="transmembrane region" description="Helical" evidence="8">
    <location>
        <begin position="94"/>
        <end position="111"/>
    </location>
</feature>
<reference evidence="10 11" key="1">
    <citation type="journal article" date="2016" name="Nat. Commun.">
        <title>Thousands of microbial genomes shed light on interconnected biogeochemical processes in an aquifer system.</title>
        <authorList>
            <person name="Anantharaman K."/>
            <person name="Brown C.T."/>
            <person name="Hug L.A."/>
            <person name="Sharon I."/>
            <person name="Castelle C.J."/>
            <person name="Probst A.J."/>
            <person name="Thomas B.C."/>
            <person name="Singh A."/>
            <person name="Wilkins M.J."/>
            <person name="Karaoz U."/>
            <person name="Brodie E.L."/>
            <person name="Williams K.H."/>
            <person name="Hubbard S.S."/>
            <person name="Banfield J.F."/>
        </authorList>
    </citation>
    <scope>NUCLEOTIDE SEQUENCE [LARGE SCALE GENOMIC DNA]</scope>
</reference>
<dbReference type="STRING" id="1797737.A2196_02405"/>
<evidence type="ECO:0000256" key="3">
    <source>
        <dbReference type="ARBA" id="ARBA00022676"/>
    </source>
</evidence>
<organism evidence="10 11">
    <name type="scientific">Candidatus Curtissbacteria bacterium RIFOXYA1_FULL_41_14</name>
    <dbReference type="NCBI Taxonomy" id="1797737"/>
    <lineage>
        <taxon>Bacteria</taxon>
        <taxon>Candidatus Curtissiibacteriota</taxon>
    </lineage>
</organism>
<feature type="transmembrane region" description="Helical" evidence="8">
    <location>
        <begin position="6"/>
        <end position="24"/>
    </location>
</feature>
<evidence type="ECO:0000256" key="4">
    <source>
        <dbReference type="ARBA" id="ARBA00022679"/>
    </source>
</evidence>
<evidence type="ECO:0000259" key="9">
    <source>
        <dbReference type="Pfam" id="PF13231"/>
    </source>
</evidence>
<evidence type="ECO:0000256" key="2">
    <source>
        <dbReference type="ARBA" id="ARBA00022475"/>
    </source>
</evidence>
<feature type="transmembrane region" description="Helical" evidence="8">
    <location>
        <begin position="148"/>
        <end position="166"/>
    </location>
</feature>
<feature type="transmembrane region" description="Helical" evidence="8">
    <location>
        <begin position="318"/>
        <end position="338"/>
    </location>
</feature>
<dbReference type="GO" id="GO:0005886">
    <property type="term" value="C:plasma membrane"/>
    <property type="evidence" value="ECO:0007669"/>
    <property type="project" value="UniProtKB-SubCell"/>
</dbReference>
<evidence type="ECO:0000256" key="7">
    <source>
        <dbReference type="ARBA" id="ARBA00023136"/>
    </source>
</evidence>
<dbReference type="InterPro" id="IPR038731">
    <property type="entry name" value="RgtA/B/C-like"/>
</dbReference>
<keyword evidence="7 8" id="KW-0472">Membrane</keyword>
<dbReference type="GO" id="GO:0009103">
    <property type="term" value="P:lipopolysaccharide biosynthetic process"/>
    <property type="evidence" value="ECO:0007669"/>
    <property type="project" value="UniProtKB-ARBA"/>
</dbReference>
<dbReference type="PANTHER" id="PTHR33908">
    <property type="entry name" value="MANNOSYLTRANSFERASE YKCB-RELATED"/>
    <property type="match status" value="1"/>
</dbReference>
<dbReference type="Pfam" id="PF13231">
    <property type="entry name" value="PMT_2"/>
    <property type="match status" value="1"/>
</dbReference>
<accession>A0A1F5HCF6</accession>
<sequence>MNLCKASIVFLFGITFLGFILRISNLASSPAGLYIDETSIGYNAYSLITTGGDEHGKFLPLFFEAFGEYKLPIYIYSVAFVQLFLGPTDLSVRLPAVIFGTLTILLIFFLSKELLRNNSNQTLKVYVPHLAAFLLAISSWHLQFSRPGFEASVGLFFLTLALYTFFRAVRENSTFVLSISTLSFVLTLYSYNSARIVTPIVLATLLILYFKKFPLFTWVKVLLIGTVIALPFIIFSVSLEGLLRARQVSIFFQSTNNSILKQFLINYWANISPFYLFMKGDPTIAHLTSHRMSLLYLVESPFFFFGFAMLFIKRSREYFFVLILLLTAFIPPAISTLNPHALRSVLVLPATVFISALGFGYFLAIFKSKDFQKIAAGVFVAILSISTLRFLNVYHNKYVIDAGWDWQVGIRRASQRVLEVENKYNDIYFDLDPRRIPLVWYLKINPKLYQTNPNKNHLGKYHINENISSVHGLYIGLQQPEGKLLEYVYYPNNTVAYGIWEF</sequence>
<evidence type="ECO:0000313" key="11">
    <source>
        <dbReference type="Proteomes" id="UP000176751"/>
    </source>
</evidence>
<evidence type="ECO:0000256" key="1">
    <source>
        <dbReference type="ARBA" id="ARBA00004651"/>
    </source>
</evidence>
<feature type="transmembrane region" description="Helical" evidence="8">
    <location>
        <begin position="196"/>
        <end position="211"/>
    </location>
</feature>
<keyword evidence="3" id="KW-0328">Glycosyltransferase</keyword>
<proteinExistence type="predicted"/>
<feature type="transmembrane region" description="Helical" evidence="8">
    <location>
        <begin position="294"/>
        <end position="312"/>
    </location>
</feature>
<evidence type="ECO:0000256" key="8">
    <source>
        <dbReference type="SAM" id="Phobius"/>
    </source>
</evidence>
<evidence type="ECO:0000256" key="6">
    <source>
        <dbReference type="ARBA" id="ARBA00022989"/>
    </source>
</evidence>
<dbReference type="PANTHER" id="PTHR33908:SF11">
    <property type="entry name" value="MEMBRANE PROTEIN"/>
    <property type="match status" value="1"/>
</dbReference>
<evidence type="ECO:0000256" key="5">
    <source>
        <dbReference type="ARBA" id="ARBA00022692"/>
    </source>
</evidence>
<feature type="domain" description="Glycosyltransferase RgtA/B/C/D-like" evidence="9">
    <location>
        <begin position="76"/>
        <end position="234"/>
    </location>
</feature>
<dbReference type="EMBL" id="MFCA01000025">
    <property type="protein sequence ID" value="OGE01715.1"/>
    <property type="molecule type" value="Genomic_DNA"/>
</dbReference>
<dbReference type="GO" id="GO:0016763">
    <property type="term" value="F:pentosyltransferase activity"/>
    <property type="evidence" value="ECO:0007669"/>
    <property type="project" value="TreeGrafter"/>
</dbReference>
<comment type="caution">
    <text evidence="10">The sequence shown here is derived from an EMBL/GenBank/DDBJ whole genome shotgun (WGS) entry which is preliminary data.</text>
</comment>
<feature type="transmembrane region" description="Helical" evidence="8">
    <location>
        <begin position="345"/>
        <end position="365"/>
    </location>
</feature>
<name>A0A1F5HCF6_9BACT</name>
<feature type="transmembrane region" description="Helical" evidence="8">
    <location>
        <begin position="371"/>
        <end position="391"/>
    </location>
</feature>
<keyword evidence="4" id="KW-0808">Transferase</keyword>